<keyword evidence="2" id="KW-1185">Reference proteome</keyword>
<accession>A0A2S6NLS5</accession>
<dbReference type="Proteomes" id="UP000239724">
    <property type="component" value="Unassembled WGS sequence"/>
</dbReference>
<comment type="caution">
    <text evidence="1">The sequence shown here is derived from an EMBL/GenBank/DDBJ whole genome shotgun (WGS) entry which is preliminary data.</text>
</comment>
<dbReference type="RefSeq" id="WP_104517742.1">
    <property type="nucleotide sequence ID" value="NZ_NHRY01000057.1"/>
</dbReference>
<gene>
    <name evidence="1" type="ORF">CCS01_04960</name>
</gene>
<organism evidence="1 2">
    <name type="scientific">Rhodopila globiformis</name>
    <name type="common">Rhodopseudomonas globiformis</name>
    <dbReference type="NCBI Taxonomy" id="1071"/>
    <lineage>
        <taxon>Bacteria</taxon>
        <taxon>Pseudomonadati</taxon>
        <taxon>Pseudomonadota</taxon>
        <taxon>Alphaproteobacteria</taxon>
        <taxon>Acetobacterales</taxon>
        <taxon>Acetobacteraceae</taxon>
        <taxon>Rhodopila</taxon>
    </lineage>
</organism>
<proteinExistence type="predicted"/>
<protein>
    <submittedName>
        <fullName evidence="1">Uncharacterized protein</fullName>
    </submittedName>
</protein>
<sequence length="109" mass="12089">MSSLRALLIVLLLLASGLWLGMLDQKVAAQQTHDPAPMEVTTDTPEYCVYLQDRLHTLEVAAVAPPPHEVTDLSAEGRRMCNHGQTRGGIMRLRRALLILRHDDPPASR</sequence>
<evidence type="ECO:0000313" key="2">
    <source>
        <dbReference type="Proteomes" id="UP000239724"/>
    </source>
</evidence>
<dbReference type="EMBL" id="NHRY01000057">
    <property type="protein sequence ID" value="PPQ36462.1"/>
    <property type="molecule type" value="Genomic_DNA"/>
</dbReference>
<evidence type="ECO:0000313" key="1">
    <source>
        <dbReference type="EMBL" id="PPQ36462.1"/>
    </source>
</evidence>
<dbReference type="AlphaFoldDB" id="A0A2S6NLS5"/>
<name>A0A2S6NLS5_RHOGL</name>
<reference evidence="1 2" key="1">
    <citation type="journal article" date="2018" name="Arch. Microbiol.">
        <title>New insights into the metabolic potential of the phototrophic purple bacterium Rhodopila globiformis DSM 161(T) from its draft genome sequence and evidence for a vanadium-dependent nitrogenase.</title>
        <authorList>
            <person name="Imhoff J.F."/>
            <person name="Rahn T."/>
            <person name="Kunzel S."/>
            <person name="Neulinger S.C."/>
        </authorList>
    </citation>
    <scope>NUCLEOTIDE SEQUENCE [LARGE SCALE GENOMIC DNA]</scope>
    <source>
        <strain evidence="1 2">DSM 161</strain>
    </source>
</reference>
<dbReference type="OrthoDB" id="7275517at2"/>